<evidence type="ECO:0000259" key="7">
    <source>
        <dbReference type="Pfam" id="PF05199"/>
    </source>
</evidence>
<evidence type="ECO:0000259" key="6">
    <source>
        <dbReference type="Pfam" id="PF00732"/>
    </source>
</evidence>
<dbReference type="Gene3D" id="3.50.50.60">
    <property type="entry name" value="FAD/NAD(P)-binding domain"/>
    <property type="match status" value="2"/>
</dbReference>
<accession>A0A7W4KGC7</accession>
<dbReference type="InterPro" id="IPR012132">
    <property type="entry name" value="GMC_OxRdtase"/>
</dbReference>
<evidence type="ECO:0000313" key="9">
    <source>
        <dbReference type="Proteomes" id="UP000540556"/>
    </source>
</evidence>
<comment type="similarity">
    <text evidence="2">Belongs to the GMC oxidoreductase family.</text>
</comment>
<evidence type="ECO:0000256" key="1">
    <source>
        <dbReference type="ARBA" id="ARBA00001974"/>
    </source>
</evidence>
<evidence type="ECO:0000256" key="2">
    <source>
        <dbReference type="ARBA" id="ARBA00010790"/>
    </source>
</evidence>
<evidence type="ECO:0000256" key="4">
    <source>
        <dbReference type="ARBA" id="ARBA00022827"/>
    </source>
</evidence>
<keyword evidence="3" id="KW-0285">Flavoprotein</keyword>
<keyword evidence="9" id="KW-1185">Reference proteome</keyword>
<dbReference type="InterPro" id="IPR036188">
    <property type="entry name" value="FAD/NAD-bd_sf"/>
</dbReference>
<evidence type="ECO:0008006" key="10">
    <source>
        <dbReference type="Google" id="ProtNLM"/>
    </source>
</evidence>
<feature type="domain" description="Glucose-methanol-choline oxidoreductase N-terminal" evidence="6">
    <location>
        <begin position="17"/>
        <end position="320"/>
    </location>
</feature>
<evidence type="ECO:0000313" key="8">
    <source>
        <dbReference type="EMBL" id="MBB2206388.1"/>
    </source>
</evidence>
<keyword evidence="4 5" id="KW-0274">FAD</keyword>
<dbReference type="EMBL" id="JABEQK010000015">
    <property type="protein sequence ID" value="MBB2206388.1"/>
    <property type="molecule type" value="Genomic_DNA"/>
</dbReference>
<sequence length="579" mass="63364">MPPDATKAPQDMNSDPYDFIIIGGGSAGAVMAGRLSARSNLRVLLLEAGPDIPPDNVPDIIADSYPGLSYFDPRFHWERLRVYTTRRNNGGPGTRGAEKLEQARVMGGGSSINGQFAIRGLPADYDEWEQNYGAKGWGWNDMLPCLKRLERDLDFPSADLHGHDGPMPIRRLFPDQWAGFTNAVAATRKADGARYEADYNASTDDAIFPLPLANENDHRVSTATAYLNADVRKRPNLHIMGDAEVQEILFEGSRATGVHARVGGKETRFAAREVILCAGALHSPAMLLRAGIGSALYLKQIGADVRADVPGVGENLHDHPHIAVGAHLKARGRLPKGQRRHIFMGERYSSGHAGCTPGDMLLMPVNRAGWHPLGFSMGALNICVNKSYSRGRVRIHSLSPADEPLVELDLSSDRRDLLRLADGFRRIHAIMTSGPLRDCVNTWFLAGYSDEVRAMSVFSRKTWFKTATAALLLDIPGIRGAVLRHKFGTQTRINQLMADPEALLEWVRSAVWSGWHVSGSCRLGTDDDPHAVVDLRCRVRGIQGLRVVDASIMPSIISANTNITTIALAERASELILAE</sequence>
<protein>
    <recommendedName>
        <fullName evidence="10">5-(Hydroxymethyl)furfural/furfural oxidase</fullName>
    </recommendedName>
</protein>
<evidence type="ECO:0000256" key="5">
    <source>
        <dbReference type="PIRSR" id="PIRSR000137-2"/>
    </source>
</evidence>
<feature type="binding site" evidence="5">
    <location>
        <begin position="515"/>
        <end position="516"/>
    </location>
    <ligand>
        <name>FAD</name>
        <dbReference type="ChEBI" id="CHEBI:57692"/>
    </ligand>
</feature>
<dbReference type="SUPFAM" id="SSF51905">
    <property type="entry name" value="FAD/NAD(P)-binding domain"/>
    <property type="match status" value="1"/>
</dbReference>
<dbReference type="GO" id="GO:0050660">
    <property type="term" value="F:flavin adenine dinucleotide binding"/>
    <property type="evidence" value="ECO:0007669"/>
    <property type="project" value="InterPro"/>
</dbReference>
<dbReference type="PANTHER" id="PTHR11552:SF147">
    <property type="entry name" value="CHOLINE DEHYDROGENASE, MITOCHONDRIAL"/>
    <property type="match status" value="1"/>
</dbReference>
<dbReference type="PANTHER" id="PTHR11552">
    <property type="entry name" value="GLUCOSE-METHANOL-CHOLINE GMC OXIDOREDUCTASE"/>
    <property type="match status" value="1"/>
</dbReference>
<comment type="cofactor">
    <cofactor evidence="1 5">
        <name>FAD</name>
        <dbReference type="ChEBI" id="CHEBI:57692"/>
    </cofactor>
</comment>
<proteinExistence type="inferred from homology"/>
<reference evidence="8 9" key="1">
    <citation type="submission" date="2020-04" db="EMBL/GenBank/DDBJ databases">
        <title>Description of novel Gluconacetobacter.</title>
        <authorList>
            <person name="Sombolestani A."/>
        </authorList>
    </citation>
    <scope>NUCLEOTIDE SEQUENCE [LARGE SCALE GENOMIC DNA]</scope>
    <source>
        <strain evidence="8 9">LMG 27800</strain>
    </source>
</reference>
<dbReference type="PIRSF" id="PIRSF000137">
    <property type="entry name" value="Alcohol_oxidase"/>
    <property type="match status" value="1"/>
</dbReference>
<dbReference type="InterPro" id="IPR000172">
    <property type="entry name" value="GMC_OxRdtase_N"/>
</dbReference>
<dbReference type="Proteomes" id="UP000540556">
    <property type="component" value="Unassembled WGS sequence"/>
</dbReference>
<feature type="binding site" evidence="5">
    <location>
        <position position="355"/>
    </location>
    <ligand>
        <name>substrate</name>
    </ligand>
</feature>
<feature type="binding site" evidence="5">
    <location>
        <position position="105"/>
    </location>
    <ligand>
        <name>FAD</name>
        <dbReference type="ChEBI" id="CHEBI:57692"/>
    </ligand>
</feature>
<organism evidence="8 9">
    <name type="scientific">Gluconacetobacter takamatsuzukensis</name>
    <dbReference type="NCBI Taxonomy" id="1286190"/>
    <lineage>
        <taxon>Bacteria</taxon>
        <taxon>Pseudomonadati</taxon>
        <taxon>Pseudomonadota</taxon>
        <taxon>Alphaproteobacteria</taxon>
        <taxon>Acetobacterales</taxon>
        <taxon>Acetobacteraceae</taxon>
        <taxon>Gluconacetobacter</taxon>
    </lineage>
</organism>
<feature type="binding site" evidence="5">
    <location>
        <position position="245"/>
    </location>
    <ligand>
        <name>FAD</name>
        <dbReference type="ChEBI" id="CHEBI:57692"/>
    </ligand>
</feature>
<comment type="caution">
    <text evidence="8">The sequence shown here is derived from an EMBL/GenBank/DDBJ whole genome shotgun (WGS) entry which is preliminary data.</text>
</comment>
<dbReference type="Pfam" id="PF05199">
    <property type="entry name" value="GMC_oxred_C"/>
    <property type="match status" value="1"/>
</dbReference>
<dbReference type="RefSeq" id="WP_182950927.1">
    <property type="nucleotide sequence ID" value="NZ_JABEQK010000015.1"/>
</dbReference>
<dbReference type="Pfam" id="PF00732">
    <property type="entry name" value="GMC_oxred_N"/>
    <property type="match status" value="1"/>
</dbReference>
<dbReference type="Gene3D" id="3.30.410.40">
    <property type="match status" value="1"/>
</dbReference>
<evidence type="ECO:0000256" key="3">
    <source>
        <dbReference type="ARBA" id="ARBA00022630"/>
    </source>
</evidence>
<dbReference type="SUPFAM" id="SSF54373">
    <property type="entry name" value="FAD-linked reductases, C-terminal domain"/>
    <property type="match status" value="1"/>
</dbReference>
<name>A0A7W4KGC7_9PROT</name>
<dbReference type="InterPro" id="IPR007867">
    <property type="entry name" value="GMC_OxRtase_C"/>
</dbReference>
<dbReference type="AlphaFoldDB" id="A0A7W4KGC7"/>
<dbReference type="GO" id="GO:0016614">
    <property type="term" value="F:oxidoreductase activity, acting on CH-OH group of donors"/>
    <property type="evidence" value="ECO:0007669"/>
    <property type="project" value="InterPro"/>
</dbReference>
<feature type="domain" description="Glucose-methanol-choline oxidoreductase C-terminal" evidence="7">
    <location>
        <begin position="388"/>
        <end position="569"/>
    </location>
</feature>
<gene>
    <name evidence="8" type="ORF">HLH27_15395</name>
</gene>